<feature type="domain" description="Casparian strip membrane protein" evidence="9">
    <location>
        <begin position="29"/>
        <end position="181"/>
    </location>
</feature>
<feature type="transmembrane region" description="Helical" evidence="8">
    <location>
        <begin position="86"/>
        <end position="109"/>
    </location>
</feature>
<proteinExistence type="inferred from homology"/>
<organism evidence="10 11">
    <name type="scientific">Buddleja alternifolia</name>
    <dbReference type="NCBI Taxonomy" id="168488"/>
    <lineage>
        <taxon>Eukaryota</taxon>
        <taxon>Viridiplantae</taxon>
        <taxon>Streptophyta</taxon>
        <taxon>Embryophyta</taxon>
        <taxon>Tracheophyta</taxon>
        <taxon>Spermatophyta</taxon>
        <taxon>Magnoliopsida</taxon>
        <taxon>eudicotyledons</taxon>
        <taxon>Gunneridae</taxon>
        <taxon>Pentapetalae</taxon>
        <taxon>asterids</taxon>
        <taxon>lamiids</taxon>
        <taxon>Lamiales</taxon>
        <taxon>Scrophulariaceae</taxon>
        <taxon>Buddlejeae</taxon>
        <taxon>Buddleja</taxon>
    </lineage>
</organism>
<evidence type="ECO:0000256" key="8">
    <source>
        <dbReference type="RuleBase" id="RU361233"/>
    </source>
</evidence>
<comment type="caution">
    <text evidence="10">The sequence shown here is derived from an EMBL/GenBank/DDBJ whole genome shotgun (WGS) entry which is preliminary data.</text>
</comment>
<dbReference type="InterPro" id="IPR006702">
    <property type="entry name" value="CASP_dom"/>
</dbReference>
<dbReference type="GO" id="GO:0005886">
    <property type="term" value="C:plasma membrane"/>
    <property type="evidence" value="ECO:0007669"/>
    <property type="project" value="UniProtKB-SubCell"/>
</dbReference>
<keyword evidence="7 8" id="KW-0472">Membrane</keyword>
<evidence type="ECO:0000259" key="9">
    <source>
        <dbReference type="Pfam" id="PF04535"/>
    </source>
</evidence>
<dbReference type="InterPro" id="IPR006459">
    <property type="entry name" value="CASP/CASPL"/>
</dbReference>
<evidence type="ECO:0000256" key="3">
    <source>
        <dbReference type="ARBA" id="ARBA00011489"/>
    </source>
</evidence>
<dbReference type="EMBL" id="WHWC01000014">
    <property type="protein sequence ID" value="KAG8370042.1"/>
    <property type="molecule type" value="Genomic_DNA"/>
</dbReference>
<protein>
    <recommendedName>
        <fullName evidence="8">CASP-like protein</fullName>
    </recommendedName>
</protein>
<feature type="transmembrane region" description="Helical" evidence="8">
    <location>
        <begin position="168"/>
        <end position="193"/>
    </location>
</feature>
<dbReference type="NCBIfam" id="TIGR01569">
    <property type="entry name" value="A_tha_TIGR01569"/>
    <property type="match status" value="1"/>
</dbReference>
<evidence type="ECO:0000256" key="2">
    <source>
        <dbReference type="ARBA" id="ARBA00007651"/>
    </source>
</evidence>
<keyword evidence="6 8" id="KW-1133">Transmembrane helix</keyword>
<evidence type="ECO:0000313" key="10">
    <source>
        <dbReference type="EMBL" id="KAG8370042.1"/>
    </source>
</evidence>
<dbReference type="PANTHER" id="PTHR36488">
    <property type="entry name" value="CASP-LIKE PROTEIN 1U1"/>
    <property type="match status" value="1"/>
</dbReference>
<dbReference type="Proteomes" id="UP000826271">
    <property type="component" value="Unassembled WGS sequence"/>
</dbReference>
<evidence type="ECO:0000256" key="5">
    <source>
        <dbReference type="ARBA" id="ARBA00022692"/>
    </source>
</evidence>
<accession>A0AAV6WP54</accession>
<keyword evidence="5 8" id="KW-0812">Transmembrane</keyword>
<reference evidence="10" key="1">
    <citation type="submission" date="2019-10" db="EMBL/GenBank/DDBJ databases">
        <authorList>
            <person name="Zhang R."/>
            <person name="Pan Y."/>
            <person name="Wang J."/>
            <person name="Ma R."/>
            <person name="Yu S."/>
        </authorList>
    </citation>
    <scope>NUCLEOTIDE SEQUENCE</scope>
    <source>
        <strain evidence="10">LA-IB0</strain>
        <tissue evidence="10">Leaf</tissue>
    </source>
</reference>
<evidence type="ECO:0000256" key="7">
    <source>
        <dbReference type="ARBA" id="ARBA00023136"/>
    </source>
</evidence>
<comment type="subunit">
    <text evidence="3 8">Homodimer and heterodimers.</text>
</comment>
<gene>
    <name evidence="10" type="ORF">BUALT_Bualt14G0076500</name>
</gene>
<comment type="similarity">
    <text evidence="2 8">Belongs to the Casparian strip membrane proteins (CASP) family.</text>
</comment>
<keyword evidence="4 8" id="KW-1003">Cell membrane</keyword>
<evidence type="ECO:0000313" key="11">
    <source>
        <dbReference type="Proteomes" id="UP000826271"/>
    </source>
</evidence>
<evidence type="ECO:0000256" key="6">
    <source>
        <dbReference type="ARBA" id="ARBA00022989"/>
    </source>
</evidence>
<keyword evidence="11" id="KW-1185">Reference proteome</keyword>
<dbReference type="Pfam" id="PF04535">
    <property type="entry name" value="CASP_dom"/>
    <property type="match status" value="1"/>
</dbReference>
<feature type="transmembrane region" description="Helical" evidence="8">
    <location>
        <begin position="36"/>
        <end position="55"/>
    </location>
</feature>
<comment type="subcellular location">
    <subcellularLocation>
        <location evidence="1 8">Cell membrane</location>
        <topology evidence="1 8">Multi-pass membrane protein</topology>
    </subcellularLocation>
</comment>
<evidence type="ECO:0000256" key="1">
    <source>
        <dbReference type="ARBA" id="ARBA00004651"/>
    </source>
</evidence>
<dbReference type="AlphaFoldDB" id="A0AAV6WP54"/>
<feature type="transmembrane region" description="Helical" evidence="8">
    <location>
        <begin position="121"/>
        <end position="148"/>
    </location>
</feature>
<sequence>MESQYKESNNIGGIESGGGDKEVKVANKRKTRGWDVVLRFLAVALSLAAAVVLGLDKQTKTVAVTLVPTLPPVNIPVVAKWHHLSAFVYFVVANAIACGHAAISLLLTLANKGTNKGISILIIILDLIMVALLFSGIGSALAIGLMGYEGNSHVRWPKVCNVFGKFCNQAAAAIGLSGATSLAFFLLVVLATFNLHKKH</sequence>
<dbReference type="InterPro" id="IPR044173">
    <property type="entry name" value="CASPL"/>
</dbReference>
<name>A0AAV6WP54_9LAMI</name>
<dbReference type="PANTHER" id="PTHR36488:SF8">
    <property type="entry name" value="CASP-LIKE PROTEIN 1U1"/>
    <property type="match status" value="1"/>
</dbReference>
<evidence type="ECO:0000256" key="4">
    <source>
        <dbReference type="ARBA" id="ARBA00022475"/>
    </source>
</evidence>